<keyword evidence="4" id="KW-1185">Reference proteome</keyword>
<evidence type="ECO:0000313" key="3">
    <source>
        <dbReference type="EMBL" id="RGE62433.1"/>
    </source>
</evidence>
<sequence>MKNFLNRLGMTVLTAAMLTLPVTGCGGSSDTGAAGSTSAAENASFAAAGSETDNDEIVKLRVWGFGYTATSDDCAAVAEAINEITRDEIGVEIELVRSGDGEKLNLALTSGEQLDLVNYHTYSGGLVTLVNNGMATPLEELVEQYGQDAVSAVGEENLAMGKVNGTLYSIPNVTCFANSYGMAVRQDILEELDVDPKTVKTWEEMHDLLVRVKEAHPDMYPVVNSWAGGGMQKTFAFDNLGTGFWDALGILENVHDGSTKVVNMYETDSYREFCEMMYQWKQDGLLMPDVTTSNENNLCSSVGFAAFENNGPLKSQQLSKDWGKEGVVIELVSPFITSDAGGSSFFIPSVSKHPEKAMQLWNLMYKNKEIANLLTNGIEGVHYEYTDESRSSVRSLEGSTWDSMDWPWPNSSLAAVYEGTDPDIWAQNIEFSNSASVSPALGFRFDNSSVLNEITACNNVIAKYDVGLRWGELDPEEALPKFNEELKAAGLDTIIAEKQAQLDAFLAQ</sequence>
<feature type="chain" id="PRO_5038435529" evidence="1">
    <location>
        <begin position="25"/>
        <end position="508"/>
    </location>
</feature>
<dbReference type="InterPro" id="IPR050490">
    <property type="entry name" value="Bact_solute-bd_prot1"/>
</dbReference>
<dbReference type="RefSeq" id="WP_117544202.1">
    <property type="nucleotide sequence ID" value="NZ_QVLV01000004.1"/>
</dbReference>
<dbReference type="AlphaFoldDB" id="A0A3E3I7N0"/>
<accession>A0A3E3I7N0</accession>
<dbReference type="Pfam" id="PF12010">
    <property type="entry name" value="DUF3502"/>
    <property type="match status" value="1"/>
</dbReference>
<dbReference type="Gene3D" id="3.40.190.10">
    <property type="entry name" value="Periplasmic binding protein-like II"/>
    <property type="match status" value="2"/>
</dbReference>
<dbReference type="PANTHER" id="PTHR43649:SF17">
    <property type="entry name" value="ABC TRANSPORTER SOLUTE BINDING PROTEIN-SUGAR TRANSPORT"/>
    <property type="match status" value="1"/>
</dbReference>
<comment type="caution">
    <text evidence="3">The sequence shown here is derived from an EMBL/GenBank/DDBJ whole genome shotgun (WGS) entry which is preliminary data.</text>
</comment>
<proteinExistence type="predicted"/>
<feature type="domain" description="DUF3502" evidence="2">
    <location>
        <begin position="439"/>
        <end position="507"/>
    </location>
</feature>
<dbReference type="EMBL" id="QVLV01000004">
    <property type="protein sequence ID" value="RGE62433.1"/>
    <property type="molecule type" value="Genomic_DNA"/>
</dbReference>
<evidence type="ECO:0000313" key="4">
    <source>
        <dbReference type="Proteomes" id="UP000260812"/>
    </source>
</evidence>
<evidence type="ECO:0000256" key="1">
    <source>
        <dbReference type="SAM" id="SignalP"/>
    </source>
</evidence>
<dbReference type="InterPro" id="IPR022627">
    <property type="entry name" value="DUF3502"/>
</dbReference>
<dbReference type="Proteomes" id="UP000260812">
    <property type="component" value="Unassembled WGS sequence"/>
</dbReference>
<evidence type="ECO:0000259" key="2">
    <source>
        <dbReference type="Pfam" id="PF12010"/>
    </source>
</evidence>
<dbReference type="SUPFAM" id="SSF53850">
    <property type="entry name" value="Periplasmic binding protein-like II"/>
    <property type="match status" value="1"/>
</dbReference>
<dbReference type="InterPro" id="IPR006059">
    <property type="entry name" value="SBP"/>
</dbReference>
<name>A0A3E3I7N0_9FIRM</name>
<organism evidence="3 4">
    <name type="scientific">Eisenbergiella massiliensis</name>
    <dbReference type="NCBI Taxonomy" id="1720294"/>
    <lineage>
        <taxon>Bacteria</taxon>
        <taxon>Bacillati</taxon>
        <taxon>Bacillota</taxon>
        <taxon>Clostridia</taxon>
        <taxon>Lachnospirales</taxon>
        <taxon>Lachnospiraceae</taxon>
        <taxon>Eisenbergiella</taxon>
    </lineage>
</organism>
<dbReference type="Pfam" id="PF01547">
    <property type="entry name" value="SBP_bac_1"/>
    <property type="match status" value="1"/>
</dbReference>
<gene>
    <name evidence="3" type="ORF">DXC51_07460</name>
</gene>
<keyword evidence="1" id="KW-0732">Signal</keyword>
<dbReference type="GeneID" id="97986720"/>
<dbReference type="PANTHER" id="PTHR43649">
    <property type="entry name" value="ARABINOSE-BINDING PROTEIN-RELATED"/>
    <property type="match status" value="1"/>
</dbReference>
<reference evidence="3" key="1">
    <citation type="submission" date="2018-08" db="EMBL/GenBank/DDBJ databases">
        <title>A genome reference for cultivated species of the human gut microbiota.</title>
        <authorList>
            <person name="Zou Y."/>
            <person name="Xue W."/>
            <person name="Luo G."/>
        </authorList>
    </citation>
    <scope>NUCLEOTIDE SEQUENCE [LARGE SCALE GENOMIC DNA]</scope>
    <source>
        <strain evidence="3">TF05-5AC</strain>
    </source>
</reference>
<feature type="signal peptide" evidence="1">
    <location>
        <begin position="1"/>
        <end position="24"/>
    </location>
</feature>
<protein>
    <submittedName>
        <fullName evidence="3">Extracellular solute-binding protein</fullName>
    </submittedName>
</protein>